<dbReference type="InterPro" id="IPR008972">
    <property type="entry name" value="Cupredoxin"/>
</dbReference>
<dbReference type="Gene3D" id="2.60.40.420">
    <property type="entry name" value="Cupredoxins - blue copper proteins"/>
    <property type="match status" value="1"/>
</dbReference>
<organism evidence="4">
    <name type="scientific">candidate division CPR3 bacterium</name>
    <dbReference type="NCBI Taxonomy" id="2268181"/>
    <lineage>
        <taxon>Bacteria</taxon>
        <taxon>Bacteria division CPR3</taxon>
    </lineage>
</organism>
<reference evidence="4" key="1">
    <citation type="journal article" date="2020" name="mSystems">
        <title>Genome- and Community-Level Interaction Insights into Carbon Utilization and Element Cycling Functions of Hydrothermarchaeota in Hydrothermal Sediment.</title>
        <authorList>
            <person name="Zhou Z."/>
            <person name="Liu Y."/>
            <person name="Xu W."/>
            <person name="Pan J."/>
            <person name="Luo Z.H."/>
            <person name="Li M."/>
        </authorList>
    </citation>
    <scope>NUCLEOTIDE SEQUENCE [LARGE SCALE GENOMIC DNA]</scope>
    <source>
        <strain evidence="4">SpSt-579</strain>
    </source>
</reference>
<dbReference type="InterPro" id="IPR039447">
    <property type="entry name" value="UreH-like_TM_dom"/>
</dbReference>
<dbReference type="Gene3D" id="3.30.70.100">
    <property type="match status" value="1"/>
</dbReference>
<dbReference type="EMBL" id="DSYQ01000007">
    <property type="protein sequence ID" value="HGT71014.1"/>
    <property type="molecule type" value="Genomic_DNA"/>
</dbReference>
<name>A0A7C4M2D2_UNCC3</name>
<feature type="transmembrane region" description="Helical" evidence="2">
    <location>
        <begin position="278"/>
        <end position="302"/>
    </location>
</feature>
<feature type="transmembrane region" description="Helical" evidence="2">
    <location>
        <begin position="85"/>
        <end position="104"/>
    </location>
</feature>
<dbReference type="PROSITE" id="PS50846">
    <property type="entry name" value="HMA_2"/>
    <property type="match status" value="1"/>
</dbReference>
<feature type="domain" description="HMA" evidence="3">
    <location>
        <begin position="2"/>
        <end position="67"/>
    </location>
</feature>
<dbReference type="SUPFAM" id="SSF55008">
    <property type="entry name" value="HMA, heavy metal-associated domain"/>
    <property type="match status" value="1"/>
</dbReference>
<feature type="transmembrane region" description="Helical" evidence="2">
    <location>
        <begin position="164"/>
        <end position="184"/>
    </location>
</feature>
<dbReference type="SUPFAM" id="SSF49503">
    <property type="entry name" value="Cupredoxins"/>
    <property type="match status" value="1"/>
</dbReference>
<feature type="transmembrane region" description="Helical" evidence="2">
    <location>
        <begin position="116"/>
        <end position="143"/>
    </location>
</feature>
<keyword evidence="2" id="KW-1133">Transmembrane helix</keyword>
<evidence type="ECO:0000259" key="3">
    <source>
        <dbReference type="PROSITE" id="PS50846"/>
    </source>
</evidence>
<dbReference type="PANTHER" id="PTHR42208">
    <property type="entry name" value="HEAVY METAL TRANSPORTER-RELATED"/>
    <property type="match status" value="1"/>
</dbReference>
<keyword evidence="2" id="KW-0812">Transmembrane</keyword>
<feature type="transmembrane region" description="Helical" evidence="2">
    <location>
        <begin position="190"/>
        <end position="211"/>
    </location>
</feature>
<gene>
    <name evidence="4" type="ORF">ENT43_02015</name>
</gene>
<sequence>MGKKEIPIRGMHCRSCELLIEGAIKKLSGVDSVHVNSKKGFAMVYFEKSISDEDIKKAVESAGYEVGESEKKDWVSRDSRKYRDLGIAFLVLIMLYLTIKFIGIDEIGLNPQNPSGLLTVLVIGLAAGVSTCMALVGGLIIGVTTRHNEKHPEATPLQKFRPHIYFNISRVMSYIILGGIVGLAGRAFQLSGLSLGIMTLAVGIVMFVLGLQLIEIFPRFSNITITIPNRLGRIFGVGRKHEKEYSHFDSILLGTVSFFLPCGFTQAMQVYAMSTGSFVSGGLIMGVFALGTAPGLLGVGGLTSFVRGSFSKKFFKFVGLLLISLAVFSFINSFRLFGFNTNVFRSISDIENSKNILNIEIIDGIQVAKMKEDSRGYSPDRFIVKKGIPVRWVIDAQNIYSCAGNIVAPKLDLVKDLKQGENVIEFTPSDIGEIYFTCAMGMYGGVFKVID</sequence>
<protein>
    <recommendedName>
        <fullName evidence="3">HMA domain-containing protein</fullName>
    </recommendedName>
</protein>
<comment type="caution">
    <text evidence="4">The sequence shown here is derived from an EMBL/GenBank/DDBJ whole genome shotgun (WGS) entry which is preliminary data.</text>
</comment>
<feature type="transmembrane region" description="Helical" evidence="2">
    <location>
        <begin position="314"/>
        <end position="337"/>
    </location>
</feature>
<dbReference type="Pfam" id="PF00403">
    <property type="entry name" value="HMA"/>
    <property type="match status" value="1"/>
</dbReference>
<accession>A0A7C4M2D2</accession>
<evidence type="ECO:0000256" key="1">
    <source>
        <dbReference type="ARBA" id="ARBA00022723"/>
    </source>
</evidence>
<dbReference type="InterPro" id="IPR017969">
    <property type="entry name" value="Heavy-metal-associated_CS"/>
</dbReference>
<dbReference type="CDD" id="cd00371">
    <property type="entry name" value="HMA"/>
    <property type="match status" value="1"/>
</dbReference>
<evidence type="ECO:0000313" key="4">
    <source>
        <dbReference type="EMBL" id="HGT71014.1"/>
    </source>
</evidence>
<dbReference type="AlphaFoldDB" id="A0A7C4M2D2"/>
<dbReference type="InterPro" id="IPR036163">
    <property type="entry name" value="HMA_dom_sf"/>
</dbReference>
<proteinExistence type="predicted"/>
<keyword evidence="2" id="KW-0472">Membrane</keyword>
<dbReference type="GO" id="GO:0046872">
    <property type="term" value="F:metal ion binding"/>
    <property type="evidence" value="ECO:0007669"/>
    <property type="project" value="UniProtKB-KW"/>
</dbReference>
<dbReference type="PANTHER" id="PTHR42208:SF1">
    <property type="entry name" value="HEAVY METAL TRANSPORTER"/>
    <property type="match status" value="1"/>
</dbReference>
<dbReference type="Pfam" id="PF13386">
    <property type="entry name" value="DsbD_2"/>
    <property type="match status" value="1"/>
</dbReference>
<dbReference type="PROSITE" id="PS01047">
    <property type="entry name" value="HMA_1"/>
    <property type="match status" value="1"/>
</dbReference>
<dbReference type="InterPro" id="IPR006121">
    <property type="entry name" value="HMA_dom"/>
</dbReference>
<keyword evidence="1" id="KW-0479">Metal-binding</keyword>
<evidence type="ECO:0000256" key="2">
    <source>
        <dbReference type="SAM" id="Phobius"/>
    </source>
</evidence>
<feature type="transmembrane region" description="Helical" evidence="2">
    <location>
        <begin position="250"/>
        <end position="272"/>
    </location>
</feature>